<accession>A0A0D6PG86</accession>
<feature type="transmembrane region" description="Helical" evidence="1">
    <location>
        <begin position="12"/>
        <end position="29"/>
    </location>
</feature>
<evidence type="ECO:0000313" key="2">
    <source>
        <dbReference type="EMBL" id="GAN80391.1"/>
    </source>
</evidence>
<dbReference type="EMBL" id="BANC01000045">
    <property type="protein sequence ID" value="GAN80391.1"/>
    <property type="molecule type" value="Genomic_DNA"/>
</dbReference>
<dbReference type="STRING" id="1120923.SAMN02746095_03289"/>
<keyword evidence="1" id="KW-1133">Transmembrane helix</keyword>
<keyword evidence="3" id="KW-1185">Reference proteome</keyword>
<dbReference type="Proteomes" id="UP000032668">
    <property type="component" value="Unassembled WGS sequence"/>
</dbReference>
<organism evidence="2 3">
    <name type="scientific">Acidocella aminolytica 101 = DSM 11237</name>
    <dbReference type="NCBI Taxonomy" id="1120923"/>
    <lineage>
        <taxon>Bacteria</taxon>
        <taxon>Pseudomonadati</taxon>
        <taxon>Pseudomonadota</taxon>
        <taxon>Alphaproteobacteria</taxon>
        <taxon>Acetobacterales</taxon>
        <taxon>Acidocellaceae</taxon>
        <taxon>Acidocella</taxon>
    </lineage>
</organism>
<evidence type="ECO:0000256" key="1">
    <source>
        <dbReference type="SAM" id="Phobius"/>
    </source>
</evidence>
<gene>
    <name evidence="2" type="ORF">Aam_046_032</name>
</gene>
<name>A0A0D6PG86_9PROT</name>
<keyword evidence="1" id="KW-0812">Transmembrane</keyword>
<proteinExistence type="predicted"/>
<sequence length="209" mass="23468">MRYRYRPRSHLLGIGVLLFGLYVLHHPWLAQEIKNSLSDGQLPSLGFSNGATSSLALGRVSTLSGLPNPALTPGALNSTVTPDDLYSTICRRGWTRTVRPDENYTERLKRDQIRQYGYADRRLSDYEEDHLVSLELGGSPTSPKNLWPEPHQAAGGWGSYAKDRLENRLNHLVCNHEISLADAQTMIATNWIAAYQRYVGSTPDNRPSY</sequence>
<comment type="caution">
    <text evidence="2">The sequence shown here is derived from an EMBL/GenBank/DDBJ whole genome shotgun (WGS) entry which is preliminary data.</text>
</comment>
<protein>
    <submittedName>
        <fullName evidence="2">Uncharacterized protein</fullName>
    </submittedName>
</protein>
<keyword evidence="1" id="KW-0472">Membrane</keyword>
<dbReference type="RefSeq" id="WP_052948357.1">
    <property type="nucleotide sequence ID" value="NZ_BANC01000045.1"/>
</dbReference>
<reference evidence="2 3" key="1">
    <citation type="submission" date="2012-11" db="EMBL/GenBank/DDBJ databases">
        <title>Whole genome sequence of Acidocella aminolytica 101 = DSM 11237.</title>
        <authorList>
            <person name="Azuma Y."/>
            <person name="Higashiura N."/>
            <person name="Hirakawa H."/>
            <person name="Matsushita K."/>
        </authorList>
    </citation>
    <scope>NUCLEOTIDE SEQUENCE [LARGE SCALE GENOMIC DNA]</scope>
    <source>
        <strain evidence="3">101 / DSM 11237</strain>
    </source>
</reference>
<dbReference type="AlphaFoldDB" id="A0A0D6PG86"/>
<evidence type="ECO:0000313" key="3">
    <source>
        <dbReference type="Proteomes" id="UP000032668"/>
    </source>
</evidence>